<comment type="cofactor">
    <cofactor evidence="8">
        <name>Mg(2+)</name>
        <dbReference type="ChEBI" id="CHEBI:18420"/>
    </cofactor>
</comment>
<dbReference type="SUPFAM" id="SSF56214">
    <property type="entry name" value="4'-phosphopantetheinyl transferase"/>
    <property type="match status" value="1"/>
</dbReference>
<evidence type="ECO:0000256" key="7">
    <source>
        <dbReference type="ARBA" id="ARBA00023160"/>
    </source>
</evidence>
<keyword evidence="2 8" id="KW-0808">Transferase</keyword>
<proteinExistence type="inferred from homology"/>
<keyword evidence="11" id="KW-1185">Reference proteome</keyword>
<evidence type="ECO:0000256" key="8">
    <source>
        <dbReference type="HAMAP-Rule" id="MF_00101"/>
    </source>
</evidence>
<evidence type="ECO:0000256" key="1">
    <source>
        <dbReference type="ARBA" id="ARBA00022516"/>
    </source>
</evidence>
<protein>
    <recommendedName>
        <fullName evidence="8">Holo-[acyl-carrier-protein] synthase</fullName>
        <shortName evidence="8">Holo-ACP synthase</shortName>
        <ecNumber evidence="8">2.7.8.7</ecNumber>
    </recommendedName>
    <alternativeName>
        <fullName evidence="8">4'-phosphopantetheinyl transferase AcpS</fullName>
    </alternativeName>
</protein>
<evidence type="ECO:0000256" key="6">
    <source>
        <dbReference type="ARBA" id="ARBA00023098"/>
    </source>
</evidence>
<evidence type="ECO:0000256" key="2">
    <source>
        <dbReference type="ARBA" id="ARBA00022679"/>
    </source>
</evidence>
<comment type="subcellular location">
    <subcellularLocation>
        <location evidence="8">Cytoplasm</location>
    </subcellularLocation>
</comment>
<dbReference type="InterPro" id="IPR002582">
    <property type="entry name" value="ACPS"/>
</dbReference>
<dbReference type="InterPro" id="IPR008278">
    <property type="entry name" value="4-PPantetheinyl_Trfase_dom"/>
</dbReference>
<dbReference type="GO" id="GO:0008897">
    <property type="term" value="F:holo-[acyl-carrier-protein] synthase activity"/>
    <property type="evidence" value="ECO:0007669"/>
    <property type="project" value="UniProtKB-UniRule"/>
</dbReference>
<accession>A0A0K8J421</accession>
<evidence type="ECO:0000313" key="11">
    <source>
        <dbReference type="Proteomes" id="UP000196053"/>
    </source>
</evidence>
<gene>
    <name evidence="8" type="primary">acpS</name>
    <name evidence="10" type="ORF">SD1D_0521</name>
</gene>
<dbReference type="GO" id="GO:0006633">
    <property type="term" value="P:fatty acid biosynthetic process"/>
    <property type="evidence" value="ECO:0007669"/>
    <property type="project" value="UniProtKB-UniRule"/>
</dbReference>
<keyword evidence="3 8" id="KW-0479">Metal-binding</keyword>
<dbReference type="Pfam" id="PF01648">
    <property type="entry name" value="ACPS"/>
    <property type="match status" value="1"/>
</dbReference>
<keyword evidence="6 8" id="KW-0443">Lipid metabolism</keyword>
<organism evidence="10 11">
    <name type="scientific">Herbinix luporum</name>
    <dbReference type="NCBI Taxonomy" id="1679721"/>
    <lineage>
        <taxon>Bacteria</taxon>
        <taxon>Bacillati</taxon>
        <taxon>Bacillota</taxon>
        <taxon>Clostridia</taxon>
        <taxon>Lachnospirales</taxon>
        <taxon>Lachnospiraceae</taxon>
        <taxon>Herbinix</taxon>
    </lineage>
</organism>
<feature type="binding site" evidence="8">
    <location>
        <position position="57"/>
    </location>
    <ligand>
        <name>Mg(2+)</name>
        <dbReference type="ChEBI" id="CHEBI:18420"/>
    </ligand>
</feature>
<feature type="domain" description="4'-phosphopantetheinyl transferase" evidence="9">
    <location>
        <begin position="4"/>
        <end position="121"/>
    </location>
</feature>
<dbReference type="InterPro" id="IPR037143">
    <property type="entry name" value="4-PPantetheinyl_Trfase_dom_sf"/>
</dbReference>
<comment type="function">
    <text evidence="8">Transfers the 4'-phosphopantetheine moiety from coenzyme A to a Ser of acyl-carrier-protein.</text>
</comment>
<dbReference type="HAMAP" id="MF_00101">
    <property type="entry name" value="AcpS"/>
    <property type="match status" value="1"/>
</dbReference>
<evidence type="ECO:0000256" key="4">
    <source>
        <dbReference type="ARBA" id="ARBA00022832"/>
    </source>
</evidence>
<dbReference type="NCBIfam" id="TIGR00556">
    <property type="entry name" value="pantethn_trn"/>
    <property type="match status" value="1"/>
</dbReference>
<feature type="binding site" evidence="8">
    <location>
        <position position="8"/>
    </location>
    <ligand>
        <name>Mg(2+)</name>
        <dbReference type="ChEBI" id="CHEBI:18420"/>
    </ligand>
</feature>
<name>A0A0K8J421_9FIRM</name>
<comment type="similarity">
    <text evidence="8">Belongs to the P-Pant transferase superfamily. AcpS family.</text>
</comment>
<dbReference type="GO" id="GO:0000287">
    <property type="term" value="F:magnesium ion binding"/>
    <property type="evidence" value="ECO:0007669"/>
    <property type="project" value="UniProtKB-UniRule"/>
</dbReference>
<keyword evidence="5 8" id="KW-0460">Magnesium</keyword>
<evidence type="ECO:0000313" key="10">
    <source>
        <dbReference type="EMBL" id="CUH92073.1"/>
    </source>
</evidence>
<dbReference type="AlphaFoldDB" id="A0A0K8J421"/>
<evidence type="ECO:0000259" key="9">
    <source>
        <dbReference type="Pfam" id="PF01648"/>
    </source>
</evidence>
<dbReference type="GO" id="GO:0005737">
    <property type="term" value="C:cytoplasm"/>
    <property type="evidence" value="ECO:0007669"/>
    <property type="project" value="UniProtKB-SubCell"/>
</dbReference>
<dbReference type="EMBL" id="LN879430">
    <property type="protein sequence ID" value="CUH92073.1"/>
    <property type="molecule type" value="Genomic_DNA"/>
</dbReference>
<dbReference type="Proteomes" id="UP000196053">
    <property type="component" value="Chromosome I"/>
</dbReference>
<dbReference type="InterPro" id="IPR004568">
    <property type="entry name" value="Ppantetheine-prot_Trfase_dom"/>
</dbReference>
<keyword evidence="8" id="KW-0963">Cytoplasm</keyword>
<dbReference type="RefSeq" id="WP_058257475.1">
    <property type="nucleotide sequence ID" value="NZ_LN879430.1"/>
</dbReference>
<keyword evidence="4 8" id="KW-0276">Fatty acid metabolism</keyword>
<dbReference type="KEGG" id="hsd:SD1D_0521"/>
<dbReference type="OrthoDB" id="517356at2"/>
<sequence length="127" mass="14333">MIYGIGVDMVDISEFENLVKKLGKCFIEATFTKKEVELSVQHPEPIRFLAERFAVKEAVFKAIAHHTKAKTFDFRIVETLDDEARKPYVSINDSFKLIVEEAGICSIMVSLAKEKDYTIAFVIAQGA</sequence>
<evidence type="ECO:0000256" key="3">
    <source>
        <dbReference type="ARBA" id="ARBA00022723"/>
    </source>
</evidence>
<keyword evidence="1 8" id="KW-0444">Lipid biosynthesis</keyword>
<keyword evidence="7 8" id="KW-0275">Fatty acid biosynthesis</keyword>
<comment type="catalytic activity">
    <reaction evidence="8">
        <text>apo-[ACP] + CoA = holo-[ACP] + adenosine 3',5'-bisphosphate + H(+)</text>
        <dbReference type="Rhea" id="RHEA:12068"/>
        <dbReference type="Rhea" id="RHEA-COMP:9685"/>
        <dbReference type="Rhea" id="RHEA-COMP:9690"/>
        <dbReference type="ChEBI" id="CHEBI:15378"/>
        <dbReference type="ChEBI" id="CHEBI:29999"/>
        <dbReference type="ChEBI" id="CHEBI:57287"/>
        <dbReference type="ChEBI" id="CHEBI:58343"/>
        <dbReference type="ChEBI" id="CHEBI:64479"/>
        <dbReference type="EC" id="2.7.8.7"/>
    </reaction>
</comment>
<dbReference type="NCBIfam" id="TIGR00516">
    <property type="entry name" value="acpS"/>
    <property type="match status" value="1"/>
</dbReference>
<dbReference type="Gene3D" id="3.90.470.20">
    <property type="entry name" value="4'-phosphopantetheinyl transferase domain"/>
    <property type="match status" value="1"/>
</dbReference>
<evidence type="ECO:0000256" key="5">
    <source>
        <dbReference type="ARBA" id="ARBA00022842"/>
    </source>
</evidence>
<reference evidence="11" key="1">
    <citation type="submission" date="2015-09" db="EMBL/GenBank/DDBJ databases">
        <authorList>
            <person name="Wibberg D."/>
        </authorList>
    </citation>
    <scope>NUCLEOTIDE SEQUENCE [LARGE SCALE GENOMIC DNA]</scope>
    <source>
        <strain evidence="11">SD1D</strain>
    </source>
</reference>
<dbReference type="EC" id="2.7.8.7" evidence="8"/>